<proteinExistence type="evidence at transcript level"/>
<dbReference type="Pfam" id="PF00067">
    <property type="entry name" value="p450"/>
    <property type="match status" value="1"/>
</dbReference>
<dbReference type="GO" id="GO:0005789">
    <property type="term" value="C:endoplasmic reticulum membrane"/>
    <property type="evidence" value="ECO:0007669"/>
    <property type="project" value="UniProtKB-SubCell"/>
</dbReference>
<sequence length="531" mass="60402">MWVEIILAVIGLCVSLYLYITRKYNYFKDRGIPFLIPSFPYGSSNVKDLLLGNISVVDISNEIYWNFPNDKVVGQFQVSEPQVVIRDLDIAKNILVKDFDHFTDRRKVPTEGKSQLNKVFSKMLISLSGEQWKTMRTIVSPIFTSGKLKAMTVLVNKVGEDFVEHLSKISERGEPFNAKDTFTNFTVDSIASCGFGFEARSLNNPESQFRSMITKLTDVNQVVQFIQFAAVSLFPSVARMLDFEFEIFNKEAGTFVLDVLRQSIANRKSSKIRRNDLLDLLMDALEADRQGIKQELEKDQYDMDATLHMTRKKNIPDEDIEMFLLSNAFILFFAGFDTSSTIMSIAAFFLATHQDVQDKLYDEISEAVAQNDNNESLDYNTIQSLPYLDKVVHETLRLYPITIIERLCVKDYLIPGTNFVVPKDMLVQIPSTAIMKDPQHYNNADKFDPENFSTEAKAKRNPYAFLASGQGPRNCVGMRFALLQVKTSIIRLVANFRVDRCAKTPTELIPDPKSITIQPKGELLLAISPRK</sequence>
<comment type="subcellular location">
    <subcellularLocation>
        <location evidence="3">Endoplasmic reticulum membrane</location>
        <topology evidence="3">Peripheral membrane protein</topology>
    </subcellularLocation>
    <subcellularLocation>
        <location evidence="2">Microsome membrane</location>
        <topology evidence="2">Peripheral membrane protein</topology>
    </subcellularLocation>
</comment>
<feature type="binding site" description="axial binding residue" evidence="13">
    <location>
        <position position="475"/>
    </location>
    <ligand>
        <name>heme</name>
        <dbReference type="ChEBI" id="CHEBI:30413"/>
    </ligand>
    <ligandPart>
        <name>Fe</name>
        <dbReference type="ChEBI" id="CHEBI:18248"/>
    </ligandPart>
</feature>
<dbReference type="PRINTS" id="PR00463">
    <property type="entry name" value="EP450I"/>
</dbReference>
<evidence type="ECO:0000256" key="12">
    <source>
        <dbReference type="ARBA" id="ARBA00023136"/>
    </source>
</evidence>
<keyword evidence="7" id="KW-0256">Endoplasmic reticulum</keyword>
<dbReference type="GO" id="GO:0004497">
    <property type="term" value="F:monooxygenase activity"/>
    <property type="evidence" value="ECO:0007669"/>
    <property type="project" value="UniProtKB-KW"/>
</dbReference>
<dbReference type="InterPro" id="IPR036396">
    <property type="entry name" value="Cyt_P450_sf"/>
</dbReference>
<protein>
    <submittedName>
        <fullName evidence="15">Cytochrome P450 CYP3025A3</fullName>
    </submittedName>
</protein>
<accession>A0A088DHY6</accession>
<dbReference type="InterPro" id="IPR001128">
    <property type="entry name" value="Cyt_P450"/>
</dbReference>
<evidence type="ECO:0000256" key="1">
    <source>
        <dbReference type="ARBA" id="ARBA00001971"/>
    </source>
</evidence>
<reference evidence="15" key="1">
    <citation type="submission" date="2013-09" db="EMBL/GenBank/DDBJ databases">
        <authorList>
            <person name="Lee J.-S."/>
        </authorList>
    </citation>
    <scope>NUCLEOTIDE SEQUENCE</scope>
</reference>
<dbReference type="GO" id="GO:0016705">
    <property type="term" value="F:oxidoreductase activity, acting on paired donors, with incorporation or reduction of molecular oxygen"/>
    <property type="evidence" value="ECO:0007669"/>
    <property type="project" value="InterPro"/>
</dbReference>
<comment type="similarity">
    <text evidence="4">Belongs to the cytochrome P450 family.</text>
</comment>
<dbReference type="PANTHER" id="PTHR24292">
    <property type="entry name" value="CYTOCHROME P450"/>
    <property type="match status" value="1"/>
</dbReference>
<keyword evidence="11" id="KW-0503">Monooxygenase</keyword>
<dbReference type="FunFam" id="1.10.630.10:FF:000042">
    <property type="entry name" value="Cytochrome P450"/>
    <property type="match status" value="1"/>
</dbReference>
<name>A0A088DHY6_TIGJA</name>
<evidence type="ECO:0000256" key="5">
    <source>
        <dbReference type="ARBA" id="ARBA00022617"/>
    </source>
</evidence>
<evidence type="ECO:0000256" key="4">
    <source>
        <dbReference type="ARBA" id="ARBA00010617"/>
    </source>
</evidence>
<dbReference type="SUPFAM" id="SSF48264">
    <property type="entry name" value="Cytochrome P450"/>
    <property type="match status" value="1"/>
</dbReference>
<keyword evidence="8" id="KW-0492">Microsome</keyword>
<keyword evidence="14" id="KW-0812">Transmembrane</keyword>
<feature type="transmembrane region" description="Helical" evidence="14">
    <location>
        <begin position="322"/>
        <end position="350"/>
    </location>
</feature>
<evidence type="ECO:0000256" key="2">
    <source>
        <dbReference type="ARBA" id="ARBA00004174"/>
    </source>
</evidence>
<dbReference type="AlphaFoldDB" id="A0A088DHY6"/>
<evidence type="ECO:0000256" key="9">
    <source>
        <dbReference type="ARBA" id="ARBA00023002"/>
    </source>
</evidence>
<evidence type="ECO:0000256" key="3">
    <source>
        <dbReference type="ARBA" id="ARBA00004406"/>
    </source>
</evidence>
<evidence type="ECO:0000256" key="11">
    <source>
        <dbReference type="ARBA" id="ARBA00023033"/>
    </source>
</evidence>
<evidence type="ECO:0000313" key="15">
    <source>
        <dbReference type="EMBL" id="AIL94164.1"/>
    </source>
</evidence>
<comment type="cofactor">
    <cofactor evidence="1 13">
        <name>heme</name>
        <dbReference type="ChEBI" id="CHEBI:30413"/>
    </cofactor>
</comment>
<dbReference type="PRINTS" id="PR00385">
    <property type="entry name" value="P450"/>
</dbReference>
<evidence type="ECO:0000256" key="10">
    <source>
        <dbReference type="ARBA" id="ARBA00023004"/>
    </source>
</evidence>
<evidence type="ECO:0000256" key="14">
    <source>
        <dbReference type="SAM" id="Phobius"/>
    </source>
</evidence>
<keyword evidence="10 13" id="KW-0408">Iron</keyword>
<evidence type="ECO:0000256" key="13">
    <source>
        <dbReference type="PIRSR" id="PIRSR602401-1"/>
    </source>
</evidence>
<evidence type="ECO:0000256" key="8">
    <source>
        <dbReference type="ARBA" id="ARBA00022848"/>
    </source>
</evidence>
<dbReference type="InterPro" id="IPR050476">
    <property type="entry name" value="Insect_CytP450_Detox"/>
</dbReference>
<dbReference type="Gene3D" id="1.10.630.10">
    <property type="entry name" value="Cytochrome P450"/>
    <property type="match status" value="1"/>
</dbReference>
<evidence type="ECO:0000256" key="7">
    <source>
        <dbReference type="ARBA" id="ARBA00022824"/>
    </source>
</evidence>
<organism evidence="15">
    <name type="scientific">Tigriopus japonicus</name>
    <name type="common">Copepod</name>
    <dbReference type="NCBI Taxonomy" id="158387"/>
    <lineage>
        <taxon>Eukaryota</taxon>
        <taxon>Metazoa</taxon>
        <taxon>Ecdysozoa</taxon>
        <taxon>Arthropoda</taxon>
        <taxon>Crustacea</taxon>
        <taxon>Multicrustacea</taxon>
        <taxon>Hexanauplia</taxon>
        <taxon>Copepoda</taxon>
        <taxon>Harpacticoida</taxon>
        <taxon>Harpacticidae</taxon>
        <taxon>Tigriopus</taxon>
    </lineage>
</organism>
<evidence type="ECO:0000256" key="6">
    <source>
        <dbReference type="ARBA" id="ARBA00022723"/>
    </source>
</evidence>
<gene>
    <name evidence="15" type="primary">CYP3025A3</name>
</gene>
<keyword evidence="12 14" id="KW-0472">Membrane</keyword>
<dbReference type="CDD" id="cd11056">
    <property type="entry name" value="CYP6-like"/>
    <property type="match status" value="1"/>
</dbReference>
<dbReference type="InterPro" id="IPR002401">
    <property type="entry name" value="Cyt_P450_E_grp-I"/>
</dbReference>
<dbReference type="GO" id="GO:0005506">
    <property type="term" value="F:iron ion binding"/>
    <property type="evidence" value="ECO:0007669"/>
    <property type="project" value="InterPro"/>
</dbReference>
<keyword evidence="6 13" id="KW-0479">Metal-binding</keyword>
<keyword evidence="5 13" id="KW-0349">Heme</keyword>
<feature type="transmembrane region" description="Helical" evidence="14">
    <location>
        <begin position="6"/>
        <end position="21"/>
    </location>
</feature>
<keyword evidence="9" id="KW-0560">Oxidoreductase</keyword>
<keyword evidence="14" id="KW-1133">Transmembrane helix</keyword>
<dbReference type="EMBL" id="KF640010">
    <property type="protein sequence ID" value="AIL94164.1"/>
    <property type="molecule type" value="mRNA"/>
</dbReference>
<reference evidence="15" key="2">
    <citation type="journal article" date="2014" name="Aquat. Toxicol.">
        <title>Crude oil exposure results in oxidative stress-mediated dysfunctional development and reproduction in the copepod Tigriopus japonicus and modulates expression of cytochrome P450 (CYP) genes.</title>
        <authorList>
            <person name="Han J."/>
            <person name="Won E.J."/>
            <person name="Hwang D.S."/>
            <person name="Shin K.H."/>
            <person name="Lee Y.S."/>
            <person name="Leung K.M."/>
            <person name="Lee S.J."/>
            <person name="Lee J.S."/>
        </authorList>
    </citation>
    <scope>NUCLEOTIDE SEQUENCE</scope>
</reference>
<dbReference type="PANTHER" id="PTHR24292:SF54">
    <property type="entry name" value="CYP9F3-RELATED"/>
    <property type="match status" value="1"/>
</dbReference>
<dbReference type="GO" id="GO:0020037">
    <property type="term" value="F:heme binding"/>
    <property type="evidence" value="ECO:0007669"/>
    <property type="project" value="InterPro"/>
</dbReference>